<evidence type="ECO:0000313" key="1">
    <source>
        <dbReference type="EMBL" id="KAK7244167.1"/>
    </source>
</evidence>
<dbReference type="Proteomes" id="UP001372338">
    <property type="component" value="Unassembled WGS sequence"/>
</dbReference>
<proteinExistence type="predicted"/>
<comment type="caution">
    <text evidence="1">The sequence shown here is derived from an EMBL/GenBank/DDBJ whole genome shotgun (WGS) entry which is preliminary data.</text>
</comment>
<dbReference type="EMBL" id="JAYWIO010000008">
    <property type="protein sequence ID" value="KAK7244167.1"/>
    <property type="molecule type" value="Genomic_DNA"/>
</dbReference>
<name>A0AAN9E2U2_CROPI</name>
<keyword evidence="2" id="KW-1185">Reference proteome</keyword>
<protein>
    <submittedName>
        <fullName evidence="1">Uncharacterized protein</fullName>
    </submittedName>
</protein>
<gene>
    <name evidence="1" type="ORF">RIF29_38985</name>
</gene>
<dbReference type="AlphaFoldDB" id="A0AAN9E2U2"/>
<evidence type="ECO:0000313" key="2">
    <source>
        <dbReference type="Proteomes" id="UP001372338"/>
    </source>
</evidence>
<reference evidence="1 2" key="1">
    <citation type="submission" date="2024-01" db="EMBL/GenBank/DDBJ databases">
        <title>The genomes of 5 underutilized Papilionoideae crops provide insights into root nodulation and disease resistanc.</title>
        <authorList>
            <person name="Yuan L."/>
        </authorList>
    </citation>
    <scope>NUCLEOTIDE SEQUENCE [LARGE SCALE GENOMIC DNA]</scope>
    <source>
        <strain evidence="1">ZHUSHIDOU_FW_LH</strain>
        <tissue evidence="1">Leaf</tissue>
    </source>
</reference>
<sequence length="111" mass="12772">MRVCPMSHEIRLRQVEFVLDFPLVALVLEEQHAKINMDDSCIGEDRRSRYGGVICDQAGRLTNQLDFPMAHLFAGIINDIHKMLSWEWEVHISHILHEENGVVDFMPKCGA</sequence>
<organism evidence="1 2">
    <name type="scientific">Crotalaria pallida</name>
    <name type="common">Smooth rattlebox</name>
    <name type="synonym">Crotalaria striata</name>
    <dbReference type="NCBI Taxonomy" id="3830"/>
    <lineage>
        <taxon>Eukaryota</taxon>
        <taxon>Viridiplantae</taxon>
        <taxon>Streptophyta</taxon>
        <taxon>Embryophyta</taxon>
        <taxon>Tracheophyta</taxon>
        <taxon>Spermatophyta</taxon>
        <taxon>Magnoliopsida</taxon>
        <taxon>eudicotyledons</taxon>
        <taxon>Gunneridae</taxon>
        <taxon>Pentapetalae</taxon>
        <taxon>rosids</taxon>
        <taxon>fabids</taxon>
        <taxon>Fabales</taxon>
        <taxon>Fabaceae</taxon>
        <taxon>Papilionoideae</taxon>
        <taxon>50 kb inversion clade</taxon>
        <taxon>genistoids sensu lato</taxon>
        <taxon>core genistoids</taxon>
        <taxon>Crotalarieae</taxon>
        <taxon>Crotalaria</taxon>
    </lineage>
</organism>
<accession>A0AAN9E2U2</accession>